<gene>
    <name evidence="1" type="ORF">NHP190012_04890</name>
</gene>
<accession>A0ABN6I736</accession>
<dbReference type="Proteomes" id="UP000826146">
    <property type="component" value="Chromosome"/>
</dbReference>
<name>A0ABN6I736_9HELI</name>
<keyword evidence="2" id="KW-1185">Reference proteome</keyword>
<dbReference type="EMBL" id="AP024819">
    <property type="protein sequence ID" value="BCZ18847.1"/>
    <property type="molecule type" value="Genomic_DNA"/>
</dbReference>
<sequence>MLEFFFSSVHLRFQAILIPDKQRLAHDYYNQSNPDIFYYKMFYYVLRNLIEPRTAIKIYLDYKDSKYAVRMRELERVLCNHYNNTTRAQCFTAQSHQSQLI</sequence>
<proteinExistence type="predicted"/>
<evidence type="ECO:0000313" key="1">
    <source>
        <dbReference type="EMBL" id="BCZ18847.1"/>
    </source>
</evidence>
<reference evidence="1 2" key="1">
    <citation type="submission" date="2021-07" db="EMBL/GenBank/DDBJ databases">
        <title>Novel Helicobacter sp. Isolated from a cat.</title>
        <authorList>
            <person name="Rimbara E."/>
            <person name="Suzuki M."/>
        </authorList>
    </citation>
    <scope>NUCLEOTIDE SEQUENCE [LARGE SCALE GENOMIC DNA]</scope>
    <source>
        <strain evidence="2">NHP19-012</strain>
    </source>
</reference>
<organism evidence="1 2">
    <name type="scientific">Helicobacter gastrofelis</name>
    <dbReference type="NCBI Taxonomy" id="2849642"/>
    <lineage>
        <taxon>Bacteria</taxon>
        <taxon>Pseudomonadati</taxon>
        <taxon>Campylobacterota</taxon>
        <taxon>Epsilonproteobacteria</taxon>
        <taxon>Campylobacterales</taxon>
        <taxon>Helicobacteraceae</taxon>
        <taxon>Helicobacter</taxon>
    </lineage>
</organism>
<evidence type="ECO:0000313" key="2">
    <source>
        <dbReference type="Proteomes" id="UP000826146"/>
    </source>
</evidence>
<protein>
    <submittedName>
        <fullName evidence="1">Uncharacterized protein</fullName>
    </submittedName>
</protein>